<dbReference type="AlphaFoldDB" id="A0A6I8RYC4"/>
<dbReference type="InParanoid" id="A0A6I8RYC4"/>
<proteinExistence type="predicted"/>
<dbReference type="Ensembl" id="ENSXETT00000077743">
    <property type="protein sequence ID" value="ENSXETP00000089737"/>
    <property type="gene ID" value="ENSXETG00000036946"/>
</dbReference>
<feature type="signal peptide" evidence="1">
    <location>
        <begin position="1"/>
        <end position="18"/>
    </location>
</feature>
<keyword evidence="1" id="KW-0732">Signal</keyword>
<accession>A0A6I8RYC4</accession>
<organism evidence="2">
    <name type="scientific">Xenopus tropicalis</name>
    <name type="common">Western clawed frog</name>
    <name type="synonym">Silurana tropicalis</name>
    <dbReference type="NCBI Taxonomy" id="8364"/>
    <lineage>
        <taxon>Eukaryota</taxon>
        <taxon>Metazoa</taxon>
        <taxon>Chordata</taxon>
        <taxon>Craniata</taxon>
        <taxon>Vertebrata</taxon>
        <taxon>Euteleostomi</taxon>
        <taxon>Amphibia</taxon>
        <taxon>Batrachia</taxon>
        <taxon>Anura</taxon>
        <taxon>Pipoidea</taxon>
        <taxon>Pipidae</taxon>
        <taxon>Xenopodinae</taxon>
        <taxon>Xenopus</taxon>
        <taxon>Silurana</taxon>
    </lineage>
</organism>
<evidence type="ECO:0008006" key="3">
    <source>
        <dbReference type="Google" id="ProtNLM"/>
    </source>
</evidence>
<sequence>HFILDIVLPWLRVQLAPGATISWFTCANYRGFCRHHCFGREFSLGASGCPRKFRCCVPGP</sequence>
<evidence type="ECO:0000313" key="2">
    <source>
        <dbReference type="Ensembl" id="ENSXETP00000089737"/>
    </source>
</evidence>
<feature type="chain" id="PRO_5031259034" description="Beta-defensin" evidence="1">
    <location>
        <begin position="19"/>
        <end position="60"/>
    </location>
</feature>
<reference evidence="2" key="2">
    <citation type="submission" date="2020-05" db="UniProtKB">
        <authorList>
            <consortium name="Ensembl"/>
        </authorList>
    </citation>
    <scope>IDENTIFICATION</scope>
</reference>
<reference evidence="2" key="1">
    <citation type="journal article" date="2010" name="Science">
        <title>The genome of the Western clawed frog Xenopus tropicalis.</title>
        <authorList>
            <person name="Hellsten U."/>
            <person name="Harland R.M."/>
            <person name="Gilchrist M.J."/>
            <person name="Hendrix D."/>
            <person name="Jurka J."/>
            <person name="Kapitonov V."/>
            <person name="Ovcharenko I."/>
            <person name="Putnam N.H."/>
            <person name="Shu S."/>
            <person name="Taher L."/>
            <person name="Blitz I.L."/>
            <person name="Blumberg B."/>
            <person name="Dichmann D.S."/>
            <person name="Dubchak I."/>
            <person name="Amaya E."/>
            <person name="Detter J.C."/>
            <person name="Fletcher R."/>
            <person name="Gerhard D.S."/>
            <person name="Goodstein D."/>
            <person name="Graves T."/>
            <person name="Grigoriev I.V."/>
            <person name="Grimwood J."/>
            <person name="Kawashima T."/>
            <person name="Lindquist E."/>
            <person name="Lucas S.M."/>
            <person name="Mead P.E."/>
            <person name="Mitros T."/>
            <person name="Ogino H."/>
            <person name="Ohta Y."/>
            <person name="Poliakov A.V."/>
            <person name="Pollet N."/>
            <person name="Robert J."/>
            <person name="Salamov A."/>
            <person name="Sater A.K."/>
            <person name="Schmutz J."/>
            <person name="Terry A."/>
            <person name="Vize P.D."/>
            <person name="Warren W.C."/>
            <person name="Wells D."/>
            <person name="Wills A."/>
            <person name="Wilson R.K."/>
            <person name="Zimmerman L.B."/>
            <person name="Zorn A.M."/>
            <person name="Grainger R."/>
            <person name="Grammer T."/>
            <person name="Khokha M.K."/>
            <person name="Richardson P.M."/>
            <person name="Rokhsar D.S."/>
        </authorList>
    </citation>
    <scope>NUCLEOTIDE SEQUENCE [LARGE SCALE GENOMIC DNA]</scope>
    <source>
        <strain evidence="2">Nigerian</strain>
    </source>
</reference>
<protein>
    <recommendedName>
        <fullName evidence="3">Beta-defensin</fullName>
    </recommendedName>
</protein>
<evidence type="ECO:0000256" key="1">
    <source>
        <dbReference type="SAM" id="SignalP"/>
    </source>
</evidence>
<name>A0A6I8RYC4_XENTR</name>